<keyword evidence="2" id="KW-0433">Leucine-rich repeat</keyword>
<dbReference type="InterPro" id="IPR032675">
    <property type="entry name" value="LRR_dom_sf"/>
</dbReference>
<sequence length="447" mass="51338">MREIIILRNYDTTQNSVDQQQTDPNHFPPSNSAQTHASLFSREIKIRALLLTMVPPQSPPPARCPAPCRCSCNNDRFMSVDCSSSGLTHLPPLFAKEQNSAVLQVFLPRANEEMPFVIQAEIEGLNLSNNKLQSLEEARLPSRTRFLFLDHNLIQKPQVFLLESLEFLTRVTLSNNPWTCDCTTLDFKKWLHLKSDTVLDMSEIRCGPDMPNSTGLAEQAIWLLTDLDLCPESTGLYIVMALGILSLLLVVAGGKIAWKRYELSLKVSLFTRTDLRQGEGHRQGQAVRRLHLLQPQRSGLRHSELIEVIEEKEPDIRLCLHYKHFFPGELIQRNIRRAVECSKRTVLVLSRNFLESEWCLLEFKLAHTQVLKDHMPRIIIIKLADLPKDDELPKEIQLYLKNTTYLTWGEKHFWDNLLYVLPEVTVRPKTPVRDYTKSPISMTNPSV</sequence>
<dbReference type="Gene3D" id="3.40.50.10140">
    <property type="entry name" value="Toll/interleukin-1 receptor homology (TIR) domain"/>
    <property type="match status" value="1"/>
</dbReference>
<dbReference type="InterPro" id="IPR035897">
    <property type="entry name" value="Toll_tir_struct_dom_sf"/>
</dbReference>
<gene>
    <name evidence="10" type="primary">Tl</name>
    <name evidence="10" type="ORF">CEXT_310841</name>
</gene>
<dbReference type="SUPFAM" id="SSF52200">
    <property type="entry name" value="Toll/Interleukin receptor TIR domain"/>
    <property type="match status" value="1"/>
</dbReference>
<dbReference type="GO" id="GO:0045087">
    <property type="term" value="P:innate immune response"/>
    <property type="evidence" value="ECO:0007669"/>
    <property type="project" value="TreeGrafter"/>
</dbReference>
<dbReference type="GO" id="GO:0038023">
    <property type="term" value="F:signaling receptor activity"/>
    <property type="evidence" value="ECO:0007669"/>
    <property type="project" value="TreeGrafter"/>
</dbReference>
<dbReference type="PROSITE" id="PS50104">
    <property type="entry name" value="TIR"/>
    <property type="match status" value="1"/>
</dbReference>
<keyword evidence="6 8" id="KW-0472">Membrane</keyword>
<proteinExistence type="predicted"/>
<dbReference type="InterPro" id="IPR000157">
    <property type="entry name" value="TIR_dom"/>
</dbReference>
<evidence type="ECO:0000313" key="10">
    <source>
        <dbReference type="EMBL" id="GIY28631.1"/>
    </source>
</evidence>
<dbReference type="Pfam" id="PF01582">
    <property type="entry name" value="TIR"/>
    <property type="match status" value="1"/>
</dbReference>
<evidence type="ECO:0000256" key="1">
    <source>
        <dbReference type="ARBA" id="ARBA00004167"/>
    </source>
</evidence>
<evidence type="ECO:0000259" key="9">
    <source>
        <dbReference type="PROSITE" id="PS50104"/>
    </source>
</evidence>
<dbReference type="EMBL" id="BPLR01008968">
    <property type="protein sequence ID" value="GIY28631.1"/>
    <property type="molecule type" value="Genomic_DNA"/>
</dbReference>
<keyword evidence="5 8" id="KW-1133">Transmembrane helix</keyword>
<evidence type="ECO:0000313" key="11">
    <source>
        <dbReference type="Proteomes" id="UP001054945"/>
    </source>
</evidence>
<evidence type="ECO:0000256" key="5">
    <source>
        <dbReference type="ARBA" id="ARBA00022989"/>
    </source>
</evidence>
<name>A0AAV4S7R1_CAEEX</name>
<keyword evidence="3 8" id="KW-0812">Transmembrane</keyword>
<comment type="subcellular location">
    <subcellularLocation>
        <location evidence="1">Membrane</location>
        <topology evidence="1">Single-pass membrane protein</topology>
    </subcellularLocation>
</comment>
<dbReference type="GO" id="GO:0007165">
    <property type="term" value="P:signal transduction"/>
    <property type="evidence" value="ECO:0007669"/>
    <property type="project" value="InterPro"/>
</dbReference>
<feature type="region of interest" description="Disordered" evidence="7">
    <location>
        <begin position="13"/>
        <end position="33"/>
    </location>
</feature>
<dbReference type="Proteomes" id="UP001054945">
    <property type="component" value="Unassembled WGS sequence"/>
</dbReference>
<evidence type="ECO:0000256" key="2">
    <source>
        <dbReference type="ARBA" id="ARBA00022614"/>
    </source>
</evidence>
<comment type="caution">
    <text evidence="10">The sequence shown here is derived from an EMBL/GenBank/DDBJ whole genome shotgun (WGS) entry which is preliminary data.</text>
</comment>
<evidence type="ECO:0000256" key="3">
    <source>
        <dbReference type="ARBA" id="ARBA00022692"/>
    </source>
</evidence>
<evidence type="ECO:0000256" key="4">
    <source>
        <dbReference type="ARBA" id="ARBA00022729"/>
    </source>
</evidence>
<evidence type="ECO:0000256" key="8">
    <source>
        <dbReference type="SAM" id="Phobius"/>
    </source>
</evidence>
<dbReference type="PANTHER" id="PTHR24365:SF541">
    <property type="entry name" value="PROTEIN TOLL-RELATED"/>
    <property type="match status" value="1"/>
</dbReference>
<dbReference type="SUPFAM" id="SSF52058">
    <property type="entry name" value="L domain-like"/>
    <property type="match status" value="1"/>
</dbReference>
<evidence type="ECO:0000256" key="6">
    <source>
        <dbReference type="ARBA" id="ARBA00023136"/>
    </source>
</evidence>
<keyword evidence="11" id="KW-1185">Reference proteome</keyword>
<dbReference type="SMART" id="SM00255">
    <property type="entry name" value="TIR"/>
    <property type="match status" value="1"/>
</dbReference>
<evidence type="ECO:0000256" key="7">
    <source>
        <dbReference type="SAM" id="MobiDB-lite"/>
    </source>
</evidence>
<accession>A0AAV4S7R1</accession>
<dbReference type="PANTHER" id="PTHR24365">
    <property type="entry name" value="TOLL-LIKE RECEPTOR"/>
    <property type="match status" value="1"/>
</dbReference>
<dbReference type="GO" id="GO:0005886">
    <property type="term" value="C:plasma membrane"/>
    <property type="evidence" value="ECO:0007669"/>
    <property type="project" value="TreeGrafter"/>
</dbReference>
<reference evidence="10 11" key="1">
    <citation type="submission" date="2021-06" db="EMBL/GenBank/DDBJ databases">
        <title>Caerostris extrusa draft genome.</title>
        <authorList>
            <person name="Kono N."/>
            <person name="Arakawa K."/>
        </authorList>
    </citation>
    <scope>NUCLEOTIDE SEQUENCE [LARGE SCALE GENOMIC DNA]</scope>
</reference>
<dbReference type="AlphaFoldDB" id="A0AAV4S7R1"/>
<keyword evidence="4" id="KW-0732">Signal</keyword>
<protein>
    <submittedName>
        <fullName evidence="10">Protein toll</fullName>
    </submittedName>
</protein>
<feature type="transmembrane region" description="Helical" evidence="8">
    <location>
        <begin position="235"/>
        <end position="258"/>
    </location>
</feature>
<dbReference type="SMART" id="SM00013">
    <property type="entry name" value="LRRNT"/>
    <property type="match status" value="1"/>
</dbReference>
<dbReference type="Gene3D" id="3.80.10.10">
    <property type="entry name" value="Ribonuclease Inhibitor"/>
    <property type="match status" value="1"/>
</dbReference>
<organism evidence="10 11">
    <name type="scientific">Caerostris extrusa</name>
    <name type="common">Bark spider</name>
    <name type="synonym">Caerostris bankana</name>
    <dbReference type="NCBI Taxonomy" id="172846"/>
    <lineage>
        <taxon>Eukaryota</taxon>
        <taxon>Metazoa</taxon>
        <taxon>Ecdysozoa</taxon>
        <taxon>Arthropoda</taxon>
        <taxon>Chelicerata</taxon>
        <taxon>Arachnida</taxon>
        <taxon>Araneae</taxon>
        <taxon>Araneomorphae</taxon>
        <taxon>Entelegynae</taxon>
        <taxon>Araneoidea</taxon>
        <taxon>Araneidae</taxon>
        <taxon>Caerostris</taxon>
    </lineage>
</organism>
<dbReference type="InterPro" id="IPR000372">
    <property type="entry name" value="LRRNT"/>
</dbReference>
<feature type="domain" description="TIR" evidence="9">
    <location>
        <begin position="283"/>
        <end position="421"/>
    </location>
</feature>